<gene>
    <name evidence="2" type="ORF">D7V64_12400</name>
</gene>
<dbReference type="RefSeq" id="WP_171406549.1">
    <property type="nucleotide sequence ID" value="NZ_RAXZ01000019.1"/>
</dbReference>
<keyword evidence="1" id="KW-0472">Membrane</keyword>
<name>A0A3A8FU60_9GAMM</name>
<protein>
    <submittedName>
        <fullName evidence="2">Uncharacterized protein</fullName>
    </submittedName>
</protein>
<evidence type="ECO:0000313" key="3">
    <source>
        <dbReference type="Proteomes" id="UP000281084"/>
    </source>
</evidence>
<dbReference type="AlphaFoldDB" id="A0A3A8FU60"/>
<accession>A0A3A8FU60</accession>
<comment type="caution">
    <text evidence="2">The sequence shown here is derived from an EMBL/GenBank/DDBJ whole genome shotgun (WGS) entry which is preliminary data.</text>
</comment>
<sequence>SYINDISNSTSTRTDIIYIFTAVAGISAPISVLLGLNEWKKQHFITLKIQAIDNLKKTLIEQLDLLNDFWLEDNTALLTGGVNNFDYKIKFNQRYEMLVDRFESLRNKLKNILECEGFYFGIDSQDLKDLYKYHDDTYEVIVELDKAKDNLKNFLWNDFKVVGSNKNQYYQSLYFISPNGFLFQKLKEQRGINSEELKKQKQLKIVSKIQVFYNFLNNKLNEIYVN</sequence>
<reference evidence="2 3" key="1">
    <citation type="submission" date="2018-09" db="EMBL/GenBank/DDBJ databases">
        <title>The draft genome of Acinetobacter spp. strains.</title>
        <authorList>
            <person name="Qin J."/>
            <person name="Feng Y."/>
            <person name="Zong Z."/>
        </authorList>
    </citation>
    <scope>NUCLEOTIDE SEQUENCE [LARGE SCALE GENOMIC DNA]</scope>
    <source>
        <strain evidence="2 3">WCHAc060002</strain>
    </source>
</reference>
<organism evidence="2 3">
    <name type="scientific">Acinetobacter cumulans</name>
    <dbReference type="NCBI Taxonomy" id="2136182"/>
    <lineage>
        <taxon>Bacteria</taxon>
        <taxon>Pseudomonadati</taxon>
        <taxon>Pseudomonadota</taxon>
        <taxon>Gammaproteobacteria</taxon>
        <taxon>Moraxellales</taxon>
        <taxon>Moraxellaceae</taxon>
        <taxon>Acinetobacter</taxon>
    </lineage>
</organism>
<evidence type="ECO:0000256" key="1">
    <source>
        <dbReference type="SAM" id="Phobius"/>
    </source>
</evidence>
<keyword evidence="1" id="KW-1133">Transmembrane helix</keyword>
<evidence type="ECO:0000313" key="2">
    <source>
        <dbReference type="EMBL" id="RKG50485.1"/>
    </source>
</evidence>
<proteinExistence type="predicted"/>
<feature type="non-terminal residue" evidence="2">
    <location>
        <position position="1"/>
    </location>
</feature>
<dbReference type="Proteomes" id="UP000281084">
    <property type="component" value="Unassembled WGS sequence"/>
</dbReference>
<dbReference type="EMBL" id="RAXZ01000019">
    <property type="protein sequence ID" value="RKG50485.1"/>
    <property type="molecule type" value="Genomic_DNA"/>
</dbReference>
<feature type="transmembrane region" description="Helical" evidence="1">
    <location>
        <begin position="16"/>
        <end position="36"/>
    </location>
</feature>
<keyword evidence="1" id="KW-0812">Transmembrane</keyword>